<name>A0A939BBV7_9CLOT</name>
<evidence type="ECO:0000313" key="3">
    <source>
        <dbReference type="Proteomes" id="UP000713880"/>
    </source>
</evidence>
<sequence length="153" mass="18036">MEELKQELEQLFDEMIHKIQLFKKKTYSPAFLEAYQDHRNLFSRISAACSGEKAIPSSELAEVIPEYAYQKMQKFSRRDREKFALNFNLTMVAYIVPLFMYTRDPVCEKLAEDMALSWNQKQVTKMEIRVSTYEKIAAGFKKSWFSFGRSSDK</sequence>
<keyword evidence="1" id="KW-0472">Membrane</keyword>
<proteinExistence type="predicted"/>
<accession>A0A939BBV7</accession>
<dbReference type="AlphaFoldDB" id="A0A939BBV7"/>
<feature type="transmembrane region" description="Helical" evidence="1">
    <location>
        <begin position="83"/>
        <end position="101"/>
    </location>
</feature>
<dbReference type="RefSeq" id="WP_204908929.1">
    <property type="nucleotide sequence ID" value="NZ_JACJLV010000019.1"/>
</dbReference>
<reference evidence="2" key="2">
    <citation type="journal article" date="2021" name="Sci. Rep.">
        <title>The distribution of antibiotic resistance genes in chicken gut microbiota commensals.</title>
        <authorList>
            <person name="Juricova H."/>
            <person name="Matiasovicova J."/>
            <person name="Kubasova T."/>
            <person name="Cejkova D."/>
            <person name="Rychlik I."/>
        </authorList>
    </citation>
    <scope>NUCLEOTIDE SEQUENCE</scope>
    <source>
        <strain evidence="2">An420c</strain>
    </source>
</reference>
<dbReference type="EMBL" id="JACJLV010000019">
    <property type="protein sequence ID" value="MBM6826884.1"/>
    <property type="molecule type" value="Genomic_DNA"/>
</dbReference>
<comment type="caution">
    <text evidence="2">The sequence shown here is derived from an EMBL/GenBank/DDBJ whole genome shotgun (WGS) entry which is preliminary data.</text>
</comment>
<organism evidence="2 3">
    <name type="scientific">Mordavella massiliensis</name>
    <dbReference type="NCBI Taxonomy" id="1871024"/>
    <lineage>
        <taxon>Bacteria</taxon>
        <taxon>Bacillati</taxon>
        <taxon>Bacillota</taxon>
        <taxon>Clostridia</taxon>
        <taxon>Eubacteriales</taxon>
        <taxon>Clostridiaceae</taxon>
        <taxon>Mordavella</taxon>
    </lineage>
</organism>
<keyword evidence="3" id="KW-1185">Reference proteome</keyword>
<dbReference type="Proteomes" id="UP000713880">
    <property type="component" value="Unassembled WGS sequence"/>
</dbReference>
<reference evidence="2" key="1">
    <citation type="submission" date="2020-08" db="EMBL/GenBank/DDBJ databases">
        <authorList>
            <person name="Cejkova D."/>
            <person name="Kubasova T."/>
            <person name="Jahodarova E."/>
            <person name="Rychlik I."/>
        </authorList>
    </citation>
    <scope>NUCLEOTIDE SEQUENCE</scope>
    <source>
        <strain evidence="2">An420c</strain>
    </source>
</reference>
<evidence type="ECO:0000313" key="2">
    <source>
        <dbReference type="EMBL" id="MBM6826884.1"/>
    </source>
</evidence>
<evidence type="ECO:0000256" key="1">
    <source>
        <dbReference type="SAM" id="Phobius"/>
    </source>
</evidence>
<gene>
    <name evidence="2" type="ORF">H6A13_07185</name>
</gene>
<keyword evidence="1" id="KW-0812">Transmembrane</keyword>
<keyword evidence="1" id="KW-1133">Transmembrane helix</keyword>
<protein>
    <submittedName>
        <fullName evidence="2">Uncharacterized protein</fullName>
    </submittedName>
</protein>